<reference evidence="1 2" key="1">
    <citation type="submission" date="2018-11" db="EMBL/GenBank/DDBJ databases">
        <authorList>
            <consortium name="Pathogen Informatics"/>
        </authorList>
    </citation>
    <scope>NUCLEOTIDE SEQUENCE [LARGE SCALE GENOMIC DNA]</scope>
    <source>
        <strain evidence="1 2">Zambia</strain>
    </source>
</reference>
<dbReference type="STRING" id="48269.A0A183MUI3"/>
<keyword evidence="2" id="KW-1185">Reference proteome</keyword>
<evidence type="ECO:0000313" key="1">
    <source>
        <dbReference type="EMBL" id="VDP32641.1"/>
    </source>
</evidence>
<accession>A0A183MUI3</accession>
<name>A0A183MUI3_9TREM</name>
<protein>
    <submittedName>
        <fullName evidence="1">Uncharacterized protein</fullName>
    </submittedName>
</protein>
<dbReference type="Proteomes" id="UP000277204">
    <property type="component" value="Unassembled WGS sequence"/>
</dbReference>
<gene>
    <name evidence="1" type="ORF">SMRZ_LOCUS19708</name>
</gene>
<sequence length="114" mass="12969">MCQKSEDSKLCSISLLSSGRNSVPNFIHGNVLNQEKGYGYLTFNETSYRHAKSFGSLEARTGFYHLKIKAEDCSHPTKSTKSWPITFEVSSSLSVILYMRMNVFSNSMLVDFFY</sequence>
<dbReference type="AlphaFoldDB" id="A0A183MUI3"/>
<evidence type="ECO:0000313" key="2">
    <source>
        <dbReference type="Proteomes" id="UP000277204"/>
    </source>
</evidence>
<proteinExistence type="predicted"/>
<dbReference type="EMBL" id="UZAI01018053">
    <property type="protein sequence ID" value="VDP32641.1"/>
    <property type="molecule type" value="Genomic_DNA"/>
</dbReference>
<organism evidence="1 2">
    <name type="scientific">Schistosoma margrebowiei</name>
    <dbReference type="NCBI Taxonomy" id="48269"/>
    <lineage>
        <taxon>Eukaryota</taxon>
        <taxon>Metazoa</taxon>
        <taxon>Spiralia</taxon>
        <taxon>Lophotrochozoa</taxon>
        <taxon>Platyhelminthes</taxon>
        <taxon>Trematoda</taxon>
        <taxon>Digenea</taxon>
        <taxon>Strigeidida</taxon>
        <taxon>Schistosomatoidea</taxon>
        <taxon>Schistosomatidae</taxon>
        <taxon>Schistosoma</taxon>
    </lineage>
</organism>